<dbReference type="CDD" id="cd00609">
    <property type="entry name" value="AAT_like"/>
    <property type="match status" value="1"/>
</dbReference>
<protein>
    <submittedName>
        <fullName evidence="7">PLP-dependent aminotransferase family protein</fullName>
    </submittedName>
</protein>
<dbReference type="GO" id="GO:0008483">
    <property type="term" value="F:transaminase activity"/>
    <property type="evidence" value="ECO:0007669"/>
    <property type="project" value="UniProtKB-KW"/>
</dbReference>
<accession>A0ABT8ZAZ7</accession>
<dbReference type="SUPFAM" id="SSF53383">
    <property type="entry name" value="PLP-dependent transferases"/>
    <property type="match status" value="1"/>
</dbReference>
<evidence type="ECO:0000256" key="3">
    <source>
        <dbReference type="ARBA" id="ARBA00023015"/>
    </source>
</evidence>
<evidence type="ECO:0000256" key="2">
    <source>
        <dbReference type="ARBA" id="ARBA00022898"/>
    </source>
</evidence>
<dbReference type="InterPro" id="IPR004839">
    <property type="entry name" value="Aminotransferase_I/II_large"/>
</dbReference>
<evidence type="ECO:0000256" key="1">
    <source>
        <dbReference type="ARBA" id="ARBA00005384"/>
    </source>
</evidence>
<evidence type="ECO:0000256" key="5">
    <source>
        <dbReference type="ARBA" id="ARBA00023163"/>
    </source>
</evidence>
<dbReference type="Gene3D" id="3.40.640.10">
    <property type="entry name" value="Type I PLP-dependent aspartate aminotransferase-like (Major domain)"/>
    <property type="match status" value="1"/>
</dbReference>
<dbReference type="PROSITE" id="PS50949">
    <property type="entry name" value="HTH_GNTR"/>
    <property type="match status" value="1"/>
</dbReference>
<keyword evidence="2" id="KW-0663">Pyridoxal phosphate</keyword>
<comment type="similarity">
    <text evidence="1">In the C-terminal section; belongs to the class-I pyridoxal-phosphate-dependent aminotransferase family.</text>
</comment>
<dbReference type="InterPro" id="IPR036390">
    <property type="entry name" value="WH_DNA-bd_sf"/>
</dbReference>
<dbReference type="InterPro" id="IPR051446">
    <property type="entry name" value="HTH_trans_reg/aminotransferase"/>
</dbReference>
<proteinExistence type="inferred from homology"/>
<keyword evidence="3" id="KW-0805">Transcription regulation</keyword>
<gene>
    <name evidence="7" type="ORF">Q5X34_06800</name>
</gene>
<dbReference type="Gene3D" id="1.10.10.10">
    <property type="entry name" value="Winged helix-like DNA-binding domain superfamily/Winged helix DNA-binding domain"/>
    <property type="match status" value="1"/>
</dbReference>
<dbReference type="SMART" id="SM00345">
    <property type="entry name" value="HTH_GNTR"/>
    <property type="match status" value="1"/>
</dbReference>
<sequence length="503" mass="56967">MERDQFVINPEAPGIWNVLFAETEQSGLNLQGRICRMMFTALVQGYLKPGMAVPSSRYLADQLGVGRNTVTIAYQQLVAERILESRQRSGHFVHPSFQIDSSESKTIKTTSKSTEWVSRFRLRPSAQRHINKPVDWMSYPYPFIYGQPDFESFPASSWRECAVKALSAKDASIWSRDITQQGDDTFLINAIRQHILPTRGIMAKENEILLTVGSQHALYMLAALLLKEQQSVGIEDPGYPDARNIFMLHTPNIVPLAVDHEGVTLTNAVGCDYFYVTPGRQCPTGITMSPSRRKKLLQLAEQQDSIIIEDEYDAQVLVQNTTIPALKSLDRHGRVVYIGSLSKPLAPGLRLGYIVAAPELINELRHLRRLMLRHPNVFNQRVFAFFIDQGYYHGMLRRQFQLHKYRGEQLISALHHHFPTWNVYALNGGSACWIDTQSDIDCTVLAQYAANVGVFIEAGQPFFLNTDQHQHFLRLGIGSITADKIDEGIQALDQAVNDYKKYN</sequence>
<evidence type="ECO:0000313" key="8">
    <source>
        <dbReference type="Proteomes" id="UP001175780"/>
    </source>
</evidence>
<evidence type="ECO:0000313" key="7">
    <source>
        <dbReference type="EMBL" id="MDO7361388.1"/>
    </source>
</evidence>
<dbReference type="SUPFAM" id="SSF46785">
    <property type="entry name" value="Winged helix' DNA-binding domain"/>
    <property type="match status" value="1"/>
</dbReference>
<dbReference type="Pfam" id="PF00155">
    <property type="entry name" value="Aminotran_1_2"/>
    <property type="match status" value="1"/>
</dbReference>
<keyword evidence="5" id="KW-0804">Transcription</keyword>
<keyword evidence="7" id="KW-0808">Transferase</keyword>
<dbReference type="InterPro" id="IPR015424">
    <property type="entry name" value="PyrdxlP-dep_Trfase"/>
</dbReference>
<dbReference type="PANTHER" id="PTHR46577">
    <property type="entry name" value="HTH-TYPE TRANSCRIPTIONAL REGULATORY PROTEIN GABR"/>
    <property type="match status" value="1"/>
</dbReference>
<reference evidence="7" key="1">
    <citation type="submission" date="2023-07" db="EMBL/GenBank/DDBJ databases">
        <title>Whole genome sequencing of environmental Acinetobacter calcoaceticus-baumannii complex from non-hospital environment.</title>
        <authorList>
            <person name="Wee S.K."/>
            <person name="Khoo E.Z.Y."/>
            <person name="Mohammad T.A.-H."/>
            <person name="Tan S.E.K."/>
            <person name="Yap E.P.H."/>
        </authorList>
    </citation>
    <scope>NUCLEOTIDE SEQUENCE</scope>
    <source>
        <strain evidence="7">PUMA0118</strain>
    </source>
</reference>
<dbReference type="CDD" id="cd07377">
    <property type="entry name" value="WHTH_GntR"/>
    <property type="match status" value="1"/>
</dbReference>
<evidence type="ECO:0000259" key="6">
    <source>
        <dbReference type="PROSITE" id="PS50949"/>
    </source>
</evidence>
<dbReference type="Pfam" id="PF00392">
    <property type="entry name" value="GntR"/>
    <property type="match status" value="1"/>
</dbReference>
<dbReference type="Proteomes" id="UP001175780">
    <property type="component" value="Unassembled WGS sequence"/>
</dbReference>
<keyword evidence="7" id="KW-0032">Aminotransferase</keyword>
<organism evidence="7 8">
    <name type="scientific">Acinetobacter geminorum</name>
    <dbReference type="NCBI Taxonomy" id="2730922"/>
    <lineage>
        <taxon>Bacteria</taxon>
        <taxon>Pseudomonadati</taxon>
        <taxon>Pseudomonadota</taxon>
        <taxon>Gammaproteobacteria</taxon>
        <taxon>Moraxellales</taxon>
        <taxon>Moraxellaceae</taxon>
        <taxon>Acinetobacter</taxon>
    </lineage>
</organism>
<dbReference type="EMBL" id="JAUPID010000006">
    <property type="protein sequence ID" value="MDO7361388.1"/>
    <property type="molecule type" value="Genomic_DNA"/>
</dbReference>
<dbReference type="PANTHER" id="PTHR46577:SF1">
    <property type="entry name" value="HTH-TYPE TRANSCRIPTIONAL REGULATORY PROTEIN GABR"/>
    <property type="match status" value="1"/>
</dbReference>
<dbReference type="InterPro" id="IPR036388">
    <property type="entry name" value="WH-like_DNA-bd_sf"/>
</dbReference>
<name>A0ABT8ZAZ7_9GAMM</name>
<comment type="caution">
    <text evidence="7">The sequence shown here is derived from an EMBL/GenBank/DDBJ whole genome shotgun (WGS) entry which is preliminary data.</text>
</comment>
<evidence type="ECO:0000256" key="4">
    <source>
        <dbReference type="ARBA" id="ARBA00023125"/>
    </source>
</evidence>
<keyword evidence="8" id="KW-1185">Reference proteome</keyword>
<dbReference type="InterPro" id="IPR015421">
    <property type="entry name" value="PyrdxlP-dep_Trfase_major"/>
</dbReference>
<dbReference type="InterPro" id="IPR000524">
    <property type="entry name" value="Tscrpt_reg_HTH_GntR"/>
</dbReference>
<feature type="domain" description="HTH gntR-type" evidence="6">
    <location>
        <begin position="28"/>
        <end position="96"/>
    </location>
</feature>
<dbReference type="RefSeq" id="WP_086266238.1">
    <property type="nucleotide sequence ID" value="NZ_JAUPID010000006.1"/>
</dbReference>
<keyword evidence="4" id="KW-0238">DNA-binding</keyword>